<dbReference type="EMBL" id="ML208398">
    <property type="protein sequence ID" value="TFK66652.1"/>
    <property type="molecule type" value="Genomic_DNA"/>
</dbReference>
<organism evidence="1 2">
    <name type="scientific">Pluteus cervinus</name>
    <dbReference type="NCBI Taxonomy" id="181527"/>
    <lineage>
        <taxon>Eukaryota</taxon>
        <taxon>Fungi</taxon>
        <taxon>Dikarya</taxon>
        <taxon>Basidiomycota</taxon>
        <taxon>Agaricomycotina</taxon>
        <taxon>Agaricomycetes</taxon>
        <taxon>Agaricomycetidae</taxon>
        <taxon>Agaricales</taxon>
        <taxon>Pluteineae</taxon>
        <taxon>Pluteaceae</taxon>
        <taxon>Pluteus</taxon>
    </lineage>
</organism>
<name>A0ACD3AP15_9AGAR</name>
<keyword evidence="2" id="KW-1185">Reference proteome</keyword>
<reference evidence="1 2" key="1">
    <citation type="journal article" date="2019" name="Nat. Ecol. Evol.">
        <title>Megaphylogeny resolves global patterns of mushroom evolution.</title>
        <authorList>
            <person name="Varga T."/>
            <person name="Krizsan K."/>
            <person name="Foldi C."/>
            <person name="Dima B."/>
            <person name="Sanchez-Garcia M."/>
            <person name="Sanchez-Ramirez S."/>
            <person name="Szollosi G.J."/>
            <person name="Szarkandi J.G."/>
            <person name="Papp V."/>
            <person name="Albert L."/>
            <person name="Andreopoulos W."/>
            <person name="Angelini C."/>
            <person name="Antonin V."/>
            <person name="Barry K.W."/>
            <person name="Bougher N.L."/>
            <person name="Buchanan P."/>
            <person name="Buyck B."/>
            <person name="Bense V."/>
            <person name="Catcheside P."/>
            <person name="Chovatia M."/>
            <person name="Cooper J."/>
            <person name="Damon W."/>
            <person name="Desjardin D."/>
            <person name="Finy P."/>
            <person name="Geml J."/>
            <person name="Haridas S."/>
            <person name="Hughes K."/>
            <person name="Justo A."/>
            <person name="Karasinski D."/>
            <person name="Kautmanova I."/>
            <person name="Kiss B."/>
            <person name="Kocsube S."/>
            <person name="Kotiranta H."/>
            <person name="LaButti K.M."/>
            <person name="Lechner B.E."/>
            <person name="Liimatainen K."/>
            <person name="Lipzen A."/>
            <person name="Lukacs Z."/>
            <person name="Mihaltcheva S."/>
            <person name="Morgado L.N."/>
            <person name="Niskanen T."/>
            <person name="Noordeloos M.E."/>
            <person name="Ohm R.A."/>
            <person name="Ortiz-Santana B."/>
            <person name="Ovrebo C."/>
            <person name="Racz N."/>
            <person name="Riley R."/>
            <person name="Savchenko A."/>
            <person name="Shiryaev A."/>
            <person name="Soop K."/>
            <person name="Spirin V."/>
            <person name="Szebenyi C."/>
            <person name="Tomsovsky M."/>
            <person name="Tulloss R.E."/>
            <person name="Uehling J."/>
            <person name="Grigoriev I.V."/>
            <person name="Vagvolgyi C."/>
            <person name="Papp T."/>
            <person name="Martin F.M."/>
            <person name="Miettinen O."/>
            <person name="Hibbett D.S."/>
            <person name="Nagy L.G."/>
        </authorList>
    </citation>
    <scope>NUCLEOTIDE SEQUENCE [LARGE SCALE GENOMIC DNA]</scope>
    <source>
        <strain evidence="1 2">NL-1719</strain>
    </source>
</reference>
<evidence type="ECO:0000313" key="1">
    <source>
        <dbReference type="EMBL" id="TFK66652.1"/>
    </source>
</evidence>
<evidence type="ECO:0000313" key="2">
    <source>
        <dbReference type="Proteomes" id="UP000308600"/>
    </source>
</evidence>
<dbReference type="Proteomes" id="UP000308600">
    <property type="component" value="Unassembled WGS sequence"/>
</dbReference>
<sequence length="325" mass="35700">MGEYEQTLAEDQILVNTYLYGIVMVQYASYANTKYGDRLWTKALVTLLFCVDTFHSAVAIEAAWQFCVTNYTNPGILGSSFWSVTITPLCTAVSGLAGHLFLGHRAFRLTENKIIYSVILVLAFGSFGLGIASGIWGFQKSVPFVQSSSGPSLQTSLVAFWLSVQTLTNIVIAGSLSFMLSQFSPPFRNTDKIITRILRAILQTGLLAAFLSCCILITFFAAPKINFFALLVLPCGRIYSNAILDTLLSRTTTSGHVTEISLNQPKPNSIWVPPSLDRVRHKSFSLNNIQIKTEIYSDAPHRDDQDQDQDQTSNEGCSVVGAIAV</sequence>
<protein>
    <submittedName>
        <fullName evidence="1">Uncharacterized protein</fullName>
    </submittedName>
</protein>
<proteinExistence type="predicted"/>
<accession>A0ACD3AP15</accession>
<gene>
    <name evidence="1" type="ORF">BDN72DRAFT_917105</name>
</gene>